<sequence length="418" mass="45359">MQLPFEWQIGLRYTRAGRGAGRRNGFISFISGLSVAGIALGVAALITVLSVMNGFQKEVRDRMLSVLSHVEVLAGQTPLTDPTDVIAQARRNPRVVAGAPYVAGQAMLTHGESVRGVLVRGIDPAVEASVSEFLRDLPAGTLQRLVPGEFGAMIGRELARQLLLEVGDRITLIAPQGTMTPAGVVPRLRQFTIVGVFEAGHYEYDSTLVLTHLEDAGRLFRVEGASGVRLMTSDMMAAPDIAGELARTLQGDLFVRDWSMENRNWFAAVQIEKRMMFIILTLIIAVAAFNLVSMLVMTVTDKQADIAILRTLGASPRSVMQIFIVQGAMVGLLGTLMGVVLGVLLALNVDTVVGLVERLFGFQVLPKGIYFIDSLPSDLHWDDVWSIGATACVLALASTLYPSWRASRVRPAEALRYE</sequence>
<evidence type="ECO:0000256" key="7">
    <source>
        <dbReference type="ARBA" id="ARBA00023136"/>
    </source>
</evidence>
<protein>
    <submittedName>
        <fullName evidence="11">Lipoprotein-releasing system permease protein</fullName>
    </submittedName>
</protein>
<evidence type="ECO:0000259" key="10">
    <source>
        <dbReference type="Pfam" id="PF12704"/>
    </source>
</evidence>
<accession>A0A7W8HE14</accession>
<dbReference type="GO" id="GO:0098797">
    <property type="term" value="C:plasma membrane protein complex"/>
    <property type="evidence" value="ECO:0007669"/>
    <property type="project" value="TreeGrafter"/>
</dbReference>
<name>A0A7W8HE14_9BURK</name>
<evidence type="ECO:0000313" key="12">
    <source>
        <dbReference type="Proteomes" id="UP000532440"/>
    </source>
</evidence>
<dbReference type="NCBIfam" id="TIGR02212">
    <property type="entry name" value="lolCE"/>
    <property type="match status" value="1"/>
</dbReference>
<dbReference type="EMBL" id="JACHGB010000001">
    <property type="protein sequence ID" value="MBB5270226.1"/>
    <property type="molecule type" value="Genomic_DNA"/>
</dbReference>
<gene>
    <name evidence="11" type="ORF">HNQ70_000210</name>
</gene>
<evidence type="ECO:0000256" key="6">
    <source>
        <dbReference type="ARBA" id="ARBA00022989"/>
    </source>
</evidence>
<evidence type="ECO:0000256" key="2">
    <source>
        <dbReference type="ARBA" id="ARBA00005236"/>
    </source>
</evidence>
<comment type="subcellular location">
    <subcellularLocation>
        <location evidence="1">Cell membrane</location>
        <topology evidence="1">Multi-pass membrane protein</topology>
    </subcellularLocation>
</comment>
<dbReference type="InterPro" id="IPR011925">
    <property type="entry name" value="LolCE_TM"/>
</dbReference>
<evidence type="ECO:0000256" key="5">
    <source>
        <dbReference type="ARBA" id="ARBA00022692"/>
    </source>
</evidence>
<keyword evidence="7 8" id="KW-0472">Membrane</keyword>
<dbReference type="PANTHER" id="PTHR30489:SF0">
    <property type="entry name" value="LIPOPROTEIN-RELEASING SYSTEM TRANSMEMBRANE PROTEIN LOLE"/>
    <property type="match status" value="1"/>
</dbReference>
<keyword evidence="4" id="KW-1003">Cell membrane</keyword>
<feature type="transmembrane region" description="Helical" evidence="8">
    <location>
        <begin position="319"/>
        <end position="345"/>
    </location>
</feature>
<dbReference type="Pfam" id="PF02687">
    <property type="entry name" value="FtsX"/>
    <property type="match status" value="1"/>
</dbReference>
<dbReference type="GO" id="GO:0042953">
    <property type="term" value="P:lipoprotein transport"/>
    <property type="evidence" value="ECO:0007669"/>
    <property type="project" value="InterPro"/>
</dbReference>
<dbReference type="InterPro" id="IPR051447">
    <property type="entry name" value="Lipoprotein-release_system"/>
</dbReference>
<reference evidence="11 12" key="1">
    <citation type="submission" date="2020-08" db="EMBL/GenBank/DDBJ databases">
        <title>Genomic Encyclopedia of Type Strains, Phase IV (KMG-IV): sequencing the most valuable type-strain genomes for metagenomic binning, comparative biology and taxonomic classification.</title>
        <authorList>
            <person name="Goeker M."/>
        </authorList>
    </citation>
    <scope>NUCLEOTIDE SEQUENCE [LARGE SCALE GENOMIC DNA]</scope>
    <source>
        <strain evidence="11 12">DSM 29781</strain>
    </source>
</reference>
<feature type="domain" description="MacB-like periplasmic core" evidence="10">
    <location>
        <begin position="31"/>
        <end position="222"/>
    </location>
</feature>
<evidence type="ECO:0000259" key="9">
    <source>
        <dbReference type="Pfam" id="PF02687"/>
    </source>
</evidence>
<dbReference type="RefSeq" id="WP_183963442.1">
    <property type="nucleotide sequence ID" value="NZ_BAABEW010000003.1"/>
</dbReference>
<dbReference type="Proteomes" id="UP000532440">
    <property type="component" value="Unassembled WGS sequence"/>
</dbReference>
<dbReference type="AlphaFoldDB" id="A0A7W8HE14"/>
<keyword evidence="12" id="KW-1185">Reference proteome</keyword>
<keyword evidence="5 8" id="KW-0812">Transmembrane</keyword>
<evidence type="ECO:0000313" key="11">
    <source>
        <dbReference type="EMBL" id="MBB5270226.1"/>
    </source>
</evidence>
<keyword evidence="11" id="KW-0449">Lipoprotein</keyword>
<keyword evidence="3" id="KW-0813">Transport</keyword>
<organism evidence="11 12">
    <name type="scientific">Quisquiliibacterium transsilvanicum</name>
    <dbReference type="NCBI Taxonomy" id="1549638"/>
    <lineage>
        <taxon>Bacteria</taxon>
        <taxon>Pseudomonadati</taxon>
        <taxon>Pseudomonadota</taxon>
        <taxon>Betaproteobacteria</taxon>
        <taxon>Burkholderiales</taxon>
        <taxon>Burkholderiaceae</taxon>
        <taxon>Quisquiliibacterium</taxon>
    </lineage>
</organism>
<evidence type="ECO:0000256" key="8">
    <source>
        <dbReference type="SAM" id="Phobius"/>
    </source>
</evidence>
<evidence type="ECO:0000256" key="3">
    <source>
        <dbReference type="ARBA" id="ARBA00022448"/>
    </source>
</evidence>
<feature type="transmembrane region" description="Helical" evidence="8">
    <location>
        <begin position="277"/>
        <end position="299"/>
    </location>
</feature>
<feature type="domain" description="ABC3 transporter permease C-terminal" evidence="9">
    <location>
        <begin position="277"/>
        <end position="409"/>
    </location>
</feature>
<dbReference type="Pfam" id="PF12704">
    <property type="entry name" value="MacB_PCD"/>
    <property type="match status" value="1"/>
</dbReference>
<keyword evidence="6 8" id="KW-1133">Transmembrane helix</keyword>
<comment type="caution">
    <text evidence="11">The sequence shown here is derived from an EMBL/GenBank/DDBJ whole genome shotgun (WGS) entry which is preliminary data.</text>
</comment>
<comment type="similarity">
    <text evidence="2">Belongs to the ABC-4 integral membrane protein family. LolC/E subfamily.</text>
</comment>
<dbReference type="GO" id="GO:0044874">
    <property type="term" value="P:lipoprotein localization to outer membrane"/>
    <property type="evidence" value="ECO:0007669"/>
    <property type="project" value="TreeGrafter"/>
</dbReference>
<dbReference type="PANTHER" id="PTHR30489">
    <property type="entry name" value="LIPOPROTEIN-RELEASING SYSTEM TRANSMEMBRANE PROTEIN LOLE"/>
    <property type="match status" value="1"/>
</dbReference>
<dbReference type="InterPro" id="IPR025857">
    <property type="entry name" value="MacB_PCD"/>
</dbReference>
<proteinExistence type="inferred from homology"/>
<feature type="transmembrane region" description="Helical" evidence="8">
    <location>
        <begin position="26"/>
        <end position="52"/>
    </location>
</feature>
<evidence type="ECO:0000256" key="4">
    <source>
        <dbReference type="ARBA" id="ARBA00022475"/>
    </source>
</evidence>
<dbReference type="InterPro" id="IPR003838">
    <property type="entry name" value="ABC3_permease_C"/>
</dbReference>
<evidence type="ECO:0000256" key="1">
    <source>
        <dbReference type="ARBA" id="ARBA00004651"/>
    </source>
</evidence>